<dbReference type="AlphaFoldDB" id="A0A3P7ZYA9"/>
<proteinExistence type="predicted"/>
<name>A0A3P7ZYA9_9TREM</name>
<keyword evidence="2" id="KW-1185">Reference proteome</keyword>
<reference evidence="1 2" key="1">
    <citation type="submission" date="2018-11" db="EMBL/GenBank/DDBJ databases">
        <authorList>
            <consortium name="Pathogen Informatics"/>
        </authorList>
    </citation>
    <scope>NUCLEOTIDE SEQUENCE [LARGE SCALE GENOMIC DNA]</scope>
    <source>
        <strain>Dakar</strain>
        <strain evidence="2">Senegal</strain>
    </source>
</reference>
<protein>
    <submittedName>
        <fullName evidence="1">Uncharacterized protein</fullName>
    </submittedName>
</protein>
<evidence type="ECO:0000313" key="1">
    <source>
        <dbReference type="EMBL" id="VDO89357.1"/>
    </source>
</evidence>
<accession>A0A3P7ZYA9</accession>
<dbReference type="EMBL" id="UZAK01006066">
    <property type="protein sequence ID" value="VDO89357.1"/>
    <property type="molecule type" value="Genomic_DNA"/>
</dbReference>
<evidence type="ECO:0000313" key="2">
    <source>
        <dbReference type="Proteomes" id="UP000279833"/>
    </source>
</evidence>
<dbReference type="Proteomes" id="UP000279833">
    <property type="component" value="Unassembled WGS sequence"/>
</dbReference>
<sequence>MKSYRETTEKEISTLLVERKIASTNLEILRSHYDALVGRRSQAAIELSRQPIQLPNEKDELEHLTLKLYEENLSFR</sequence>
<gene>
    <name evidence="1" type="ORF">SCUD_LOCUS4503</name>
</gene>
<organism evidence="1 2">
    <name type="scientific">Schistosoma curassoni</name>
    <dbReference type="NCBI Taxonomy" id="6186"/>
    <lineage>
        <taxon>Eukaryota</taxon>
        <taxon>Metazoa</taxon>
        <taxon>Spiralia</taxon>
        <taxon>Lophotrochozoa</taxon>
        <taxon>Platyhelminthes</taxon>
        <taxon>Trematoda</taxon>
        <taxon>Digenea</taxon>
        <taxon>Strigeidida</taxon>
        <taxon>Schistosomatoidea</taxon>
        <taxon>Schistosomatidae</taxon>
        <taxon>Schistosoma</taxon>
    </lineage>
</organism>